<sequence>MYNLRGQIALIVSPVHWRRRPRVRLWDLANVRRLGCVFLFNHSLLTWVPEISQGNYSVNQKDRFKTAPAPSSDNRNFLALANKNPTLVSGVDFCSAAAPTANPWFRNQSLRAAPKSPKETTGRESPTNQATSSEAMSFGEDIQTLMSVLRTVGSLEMSELTRDLRSCRNSEDKLYVLVKYCHVIVKLKAI</sequence>
<comment type="caution">
    <text evidence="2">The sequence shown here is derived from an EMBL/GenBank/DDBJ whole genome shotgun (WGS) entry which is preliminary data.</text>
</comment>
<name>A0A4C1SXP7_EUMVA</name>
<dbReference type="EMBL" id="BGZK01000023">
    <property type="protein sequence ID" value="GBP06695.1"/>
    <property type="molecule type" value="Genomic_DNA"/>
</dbReference>
<feature type="compositionally biased region" description="Polar residues" evidence="1">
    <location>
        <begin position="123"/>
        <end position="135"/>
    </location>
</feature>
<organism evidence="2 3">
    <name type="scientific">Eumeta variegata</name>
    <name type="common">Bagworm moth</name>
    <name type="synonym">Eumeta japonica</name>
    <dbReference type="NCBI Taxonomy" id="151549"/>
    <lineage>
        <taxon>Eukaryota</taxon>
        <taxon>Metazoa</taxon>
        <taxon>Ecdysozoa</taxon>
        <taxon>Arthropoda</taxon>
        <taxon>Hexapoda</taxon>
        <taxon>Insecta</taxon>
        <taxon>Pterygota</taxon>
        <taxon>Neoptera</taxon>
        <taxon>Endopterygota</taxon>
        <taxon>Lepidoptera</taxon>
        <taxon>Glossata</taxon>
        <taxon>Ditrysia</taxon>
        <taxon>Tineoidea</taxon>
        <taxon>Psychidae</taxon>
        <taxon>Oiketicinae</taxon>
        <taxon>Eumeta</taxon>
    </lineage>
</organism>
<feature type="region of interest" description="Disordered" evidence="1">
    <location>
        <begin position="107"/>
        <end position="136"/>
    </location>
</feature>
<evidence type="ECO:0000256" key="1">
    <source>
        <dbReference type="SAM" id="MobiDB-lite"/>
    </source>
</evidence>
<proteinExistence type="predicted"/>
<evidence type="ECO:0000313" key="3">
    <source>
        <dbReference type="Proteomes" id="UP000299102"/>
    </source>
</evidence>
<reference evidence="2 3" key="1">
    <citation type="journal article" date="2019" name="Commun. Biol.">
        <title>The bagworm genome reveals a unique fibroin gene that provides high tensile strength.</title>
        <authorList>
            <person name="Kono N."/>
            <person name="Nakamura H."/>
            <person name="Ohtoshi R."/>
            <person name="Tomita M."/>
            <person name="Numata K."/>
            <person name="Arakawa K."/>
        </authorList>
    </citation>
    <scope>NUCLEOTIDE SEQUENCE [LARGE SCALE GENOMIC DNA]</scope>
</reference>
<accession>A0A4C1SXP7</accession>
<keyword evidence="3" id="KW-1185">Reference proteome</keyword>
<gene>
    <name evidence="2" type="ORF">EVAR_92646_1</name>
</gene>
<dbReference type="AlphaFoldDB" id="A0A4C1SXP7"/>
<evidence type="ECO:0000313" key="2">
    <source>
        <dbReference type="EMBL" id="GBP06695.1"/>
    </source>
</evidence>
<protein>
    <submittedName>
        <fullName evidence="2">Uncharacterized protein</fullName>
    </submittedName>
</protein>
<dbReference type="Proteomes" id="UP000299102">
    <property type="component" value="Unassembled WGS sequence"/>
</dbReference>